<evidence type="ECO:0000256" key="2">
    <source>
        <dbReference type="SAM" id="Phobius"/>
    </source>
</evidence>
<organism evidence="3">
    <name type="scientific">Chrysotila carterae</name>
    <name type="common">Marine alga</name>
    <name type="synonym">Syracosphaera carterae</name>
    <dbReference type="NCBI Taxonomy" id="13221"/>
    <lineage>
        <taxon>Eukaryota</taxon>
        <taxon>Haptista</taxon>
        <taxon>Haptophyta</taxon>
        <taxon>Prymnesiophyceae</taxon>
        <taxon>Isochrysidales</taxon>
        <taxon>Isochrysidaceae</taxon>
        <taxon>Chrysotila</taxon>
    </lineage>
</organism>
<protein>
    <submittedName>
        <fullName evidence="3">Uncharacterized protein</fullName>
    </submittedName>
</protein>
<gene>
    <name evidence="3" type="ORF">PCAR00345_LOCUS32996</name>
</gene>
<proteinExistence type="predicted"/>
<evidence type="ECO:0000313" key="3">
    <source>
        <dbReference type="EMBL" id="CAE0780357.1"/>
    </source>
</evidence>
<keyword evidence="2" id="KW-1133">Transmembrane helix</keyword>
<reference evidence="3" key="1">
    <citation type="submission" date="2021-01" db="EMBL/GenBank/DDBJ databases">
        <authorList>
            <person name="Corre E."/>
            <person name="Pelletier E."/>
            <person name="Niang G."/>
            <person name="Scheremetjew M."/>
            <person name="Finn R."/>
            <person name="Kale V."/>
            <person name="Holt S."/>
            <person name="Cochrane G."/>
            <person name="Meng A."/>
            <person name="Brown T."/>
            <person name="Cohen L."/>
        </authorList>
    </citation>
    <scope>NUCLEOTIDE SEQUENCE</scope>
    <source>
        <strain evidence="3">CCMP645</strain>
    </source>
</reference>
<feature type="region of interest" description="Disordered" evidence="1">
    <location>
        <begin position="1"/>
        <end position="22"/>
    </location>
</feature>
<dbReference type="AlphaFoldDB" id="A0A7S4BXH8"/>
<keyword evidence="2" id="KW-0472">Membrane</keyword>
<name>A0A7S4BXH8_CHRCT</name>
<evidence type="ECO:0000256" key="1">
    <source>
        <dbReference type="SAM" id="MobiDB-lite"/>
    </source>
</evidence>
<keyword evidence="2" id="KW-0812">Transmembrane</keyword>
<accession>A0A7S4BXH8</accession>
<sequence length="321" mass="34061">MFRRFRAIDAPPAKDEEAAVETPAPAAIMAPLAARKKADSPEPMEEVAAFDETLEDLRGKLAQQLAASSACIETLERCRIQSTWQQMKDLKDGTLAKIAVEGEGDKNRTNAGAVKHVCEGIKESAVKRWRRIRPVDSSHDHSTCWQVTTRIVQQIPEIISPAGLKGTKAGSPRRLLPMVLLFCFFVFAFAMLRTPTSSDKAVVVLHPEANAAPALAAIHANATKPSAGQAAKPSLPGGDKHAANATAARPAAAAAAASAAASTAPAASVIAALEGQPCTPTKRGDLPNMHCSRDCDVKYKRFHCTLCKCRACSFCDGVSPS</sequence>
<dbReference type="EMBL" id="HBIZ01051599">
    <property type="protein sequence ID" value="CAE0780357.1"/>
    <property type="molecule type" value="Transcribed_RNA"/>
</dbReference>
<feature type="transmembrane region" description="Helical" evidence="2">
    <location>
        <begin position="175"/>
        <end position="192"/>
    </location>
</feature>